<evidence type="ECO:0000256" key="2">
    <source>
        <dbReference type="ARBA" id="ARBA00022741"/>
    </source>
</evidence>
<evidence type="ECO:0000256" key="5">
    <source>
        <dbReference type="SAM" id="Coils"/>
    </source>
</evidence>
<dbReference type="Gene3D" id="1.10.510.10">
    <property type="entry name" value="Transferase(Phosphotransferase) domain 1"/>
    <property type="match status" value="1"/>
</dbReference>
<feature type="coiled-coil region" evidence="5">
    <location>
        <begin position="40"/>
        <end position="67"/>
    </location>
</feature>
<dbReference type="SUPFAM" id="SSF56112">
    <property type="entry name" value="Protein kinase-like (PK-like)"/>
    <property type="match status" value="1"/>
</dbReference>
<keyword evidence="5" id="KW-0175">Coiled coil</keyword>
<dbReference type="EMBL" id="JASJQH010006926">
    <property type="protein sequence ID" value="KAK9723368.1"/>
    <property type="molecule type" value="Genomic_DNA"/>
</dbReference>
<dbReference type="Gene3D" id="3.30.200.20">
    <property type="entry name" value="Phosphorylase Kinase, domain 1"/>
    <property type="match status" value="1"/>
</dbReference>
<reference evidence="8 9" key="1">
    <citation type="submission" date="2023-04" db="EMBL/GenBank/DDBJ databases">
        <title>Genome of Basidiobolus ranarum AG-B5.</title>
        <authorList>
            <person name="Stajich J.E."/>
            <person name="Carter-House D."/>
            <person name="Gryganskyi A."/>
        </authorList>
    </citation>
    <scope>NUCLEOTIDE SEQUENCE [LARGE SCALE GENOMIC DNA]</scope>
    <source>
        <strain evidence="8 9">AG-B5</strain>
    </source>
</reference>
<accession>A0ABR2W9E1</accession>
<comment type="caution">
    <text evidence="8">The sequence shown here is derived from an EMBL/GenBank/DDBJ whole genome shotgun (WGS) entry which is preliminary data.</text>
</comment>
<dbReference type="InterPro" id="IPR050629">
    <property type="entry name" value="STE20/SPS1-PAK"/>
</dbReference>
<sequence>MVRTVSREDPEQIYTVLEKLGSGSFGTVYKAIHKTMKRLVAIKKIDMEAAEDDISDIQQEIALLSQCDSDYITRYYNSYVKGFKLWIVMEYMSGGSCLDLLKPGPFPEQLIAVIIRELLLGLDYLHSEGKIHRDIKCANVLLSGEGNVKLADFGVAAQLAHQKSKRRTFVGTPFWMAPEVIQQTGYDSKADIWSLGITAIEMAHGQPPYADFHPMRVLFLIPKSNPPVLEGRFSAEFKEFVSLCLTKSQSERPSAKELLKHPFIKNAKKGVVCLQELIEQFEQWKITEDEGDSFAETWRTPTVQTEENYYMSWDFDTVKMTHKTVKELSLGTRTSIISEATISLAEMKKFYEMSDSFDEGLETVKPIGFRLPGEAFEERGVMAPDLGVDPLTDNVLLPTVFKIRDKHPEATDALNIIALGIEKLKKSVPGVVDEFVTELWDHLKRNPELYSEINKSGTWKLSTKKRKNLTKNQFEKPEELGSTSTEQNRLVGSEVQEQTRSQKNTFDFFGWKWSW</sequence>
<feature type="domain" description="Protein kinase" evidence="7">
    <location>
        <begin position="14"/>
        <end position="264"/>
    </location>
</feature>
<evidence type="ECO:0000256" key="1">
    <source>
        <dbReference type="ARBA" id="ARBA00012513"/>
    </source>
</evidence>
<dbReference type="Pfam" id="PF00069">
    <property type="entry name" value="Pkinase"/>
    <property type="match status" value="1"/>
</dbReference>
<keyword evidence="9" id="KW-1185">Reference proteome</keyword>
<feature type="region of interest" description="Disordered" evidence="6">
    <location>
        <begin position="468"/>
        <end position="496"/>
    </location>
</feature>
<keyword evidence="3 4" id="KW-0067">ATP-binding</keyword>
<dbReference type="CDD" id="cd06609">
    <property type="entry name" value="STKc_MST3_like"/>
    <property type="match status" value="1"/>
</dbReference>
<organism evidence="8 9">
    <name type="scientific">Basidiobolus ranarum</name>
    <dbReference type="NCBI Taxonomy" id="34480"/>
    <lineage>
        <taxon>Eukaryota</taxon>
        <taxon>Fungi</taxon>
        <taxon>Fungi incertae sedis</taxon>
        <taxon>Zoopagomycota</taxon>
        <taxon>Entomophthoromycotina</taxon>
        <taxon>Basidiobolomycetes</taxon>
        <taxon>Basidiobolales</taxon>
        <taxon>Basidiobolaceae</taxon>
        <taxon>Basidiobolus</taxon>
    </lineage>
</organism>
<dbReference type="PROSITE" id="PS00107">
    <property type="entry name" value="PROTEIN_KINASE_ATP"/>
    <property type="match status" value="1"/>
</dbReference>
<name>A0ABR2W9E1_9FUNG</name>
<evidence type="ECO:0000256" key="3">
    <source>
        <dbReference type="ARBA" id="ARBA00022840"/>
    </source>
</evidence>
<proteinExistence type="predicted"/>
<evidence type="ECO:0000256" key="4">
    <source>
        <dbReference type="PROSITE-ProRule" id="PRU10141"/>
    </source>
</evidence>
<dbReference type="InterPro" id="IPR000719">
    <property type="entry name" value="Prot_kinase_dom"/>
</dbReference>
<dbReference type="PROSITE" id="PS50011">
    <property type="entry name" value="PROTEIN_KINASE_DOM"/>
    <property type="match status" value="1"/>
</dbReference>
<dbReference type="EC" id="2.7.11.1" evidence="1"/>
<evidence type="ECO:0000256" key="6">
    <source>
        <dbReference type="SAM" id="MobiDB-lite"/>
    </source>
</evidence>
<evidence type="ECO:0000313" key="9">
    <source>
        <dbReference type="Proteomes" id="UP001479436"/>
    </source>
</evidence>
<dbReference type="SMART" id="SM00220">
    <property type="entry name" value="S_TKc"/>
    <property type="match status" value="1"/>
</dbReference>
<dbReference type="InterPro" id="IPR017441">
    <property type="entry name" value="Protein_kinase_ATP_BS"/>
</dbReference>
<dbReference type="PANTHER" id="PTHR48012:SF27">
    <property type="entry name" value="SERINE_THREONINE-PROTEIN KINASE SID1"/>
    <property type="match status" value="1"/>
</dbReference>
<dbReference type="Proteomes" id="UP001479436">
    <property type="component" value="Unassembled WGS sequence"/>
</dbReference>
<gene>
    <name evidence="8" type="ORF">K7432_002021</name>
</gene>
<keyword evidence="2 4" id="KW-0547">Nucleotide-binding</keyword>
<evidence type="ECO:0000313" key="8">
    <source>
        <dbReference type="EMBL" id="KAK9723368.1"/>
    </source>
</evidence>
<dbReference type="InterPro" id="IPR011009">
    <property type="entry name" value="Kinase-like_dom_sf"/>
</dbReference>
<feature type="binding site" evidence="4">
    <location>
        <position position="44"/>
    </location>
    <ligand>
        <name>ATP</name>
        <dbReference type="ChEBI" id="CHEBI:30616"/>
    </ligand>
</feature>
<protein>
    <recommendedName>
        <fullName evidence="1">non-specific serine/threonine protein kinase</fullName>
        <ecNumber evidence="1">2.7.11.1</ecNumber>
    </recommendedName>
</protein>
<dbReference type="PANTHER" id="PTHR48012">
    <property type="entry name" value="STERILE20-LIKE KINASE, ISOFORM B-RELATED"/>
    <property type="match status" value="1"/>
</dbReference>
<feature type="compositionally biased region" description="Polar residues" evidence="6">
    <location>
        <begin position="481"/>
        <end position="496"/>
    </location>
</feature>
<evidence type="ECO:0000259" key="7">
    <source>
        <dbReference type="PROSITE" id="PS50011"/>
    </source>
</evidence>